<evidence type="ECO:0000313" key="3">
    <source>
        <dbReference type="Proteomes" id="UP000820818"/>
    </source>
</evidence>
<reference evidence="2 3" key="1">
    <citation type="submission" date="2022-05" db="EMBL/GenBank/DDBJ databases">
        <title>A multi-omics perspective on studying reproductive biology in Daphnia sinensis.</title>
        <authorList>
            <person name="Jia J."/>
        </authorList>
    </citation>
    <scope>NUCLEOTIDE SEQUENCE [LARGE SCALE GENOMIC DNA]</scope>
    <source>
        <strain evidence="2 3">WSL</strain>
    </source>
</reference>
<comment type="caution">
    <text evidence="2">The sequence shown here is derived from an EMBL/GenBank/DDBJ whole genome shotgun (WGS) entry which is preliminary data.</text>
</comment>
<sequence>MEHRSRQRSRHPEPNDTPREGQTVCPIFALSLPNFKFPVGDKIYSPDAFDEKFKTEDTEAHMVFISLLIIQFKNVTFVGPVAEIVSNQTDISYTVRDDSGSIEVVQSIEAVGVNERLVKTQQAGFLRLGLYSSFNHEFVQQHCYGHAAGRPHTRQKLTR</sequence>
<dbReference type="InterPro" id="IPR012340">
    <property type="entry name" value="NA-bd_OB-fold"/>
</dbReference>
<dbReference type="Proteomes" id="UP000820818">
    <property type="component" value="Linkage Group LG6"/>
</dbReference>
<feature type="region of interest" description="Disordered" evidence="1">
    <location>
        <begin position="1"/>
        <end position="22"/>
    </location>
</feature>
<feature type="compositionally biased region" description="Basic and acidic residues" evidence="1">
    <location>
        <begin position="1"/>
        <end position="19"/>
    </location>
</feature>
<dbReference type="Gene3D" id="2.40.50.140">
    <property type="entry name" value="Nucleic acid-binding proteins"/>
    <property type="match status" value="1"/>
</dbReference>
<evidence type="ECO:0000313" key="2">
    <source>
        <dbReference type="EMBL" id="KAI9557142.1"/>
    </source>
</evidence>
<evidence type="ECO:0000256" key="1">
    <source>
        <dbReference type="SAM" id="MobiDB-lite"/>
    </source>
</evidence>
<organism evidence="2 3">
    <name type="scientific">Daphnia sinensis</name>
    <dbReference type="NCBI Taxonomy" id="1820382"/>
    <lineage>
        <taxon>Eukaryota</taxon>
        <taxon>Metazoa</taxon>
        <taxon>Ecdysozoa</taxon>
        <taxon>Arthropoda</taxon>
        <taxon>Crustacea</taxon>
        <taxon>Branchiopoda</taxon>
        <taxon>Diplostraca</taxon>
        <taxon>Cladocera</taxon>
        <taxon>Anomopoda</taxon>
        <taxon>Daphniidae</taxon>
        <taxon>Daphnia</taxon>
        <taxon>Daphnia similis group</taxon>
    </lineage>
</organism>
<dbReference type="AlphaFoldDB" id="A0AAD5KP82"/>
<accession>A0AAD5KP82</accession>
<dbReference type="EMBL" id="WJBH02000006">
    <property type="protein sequence ID" value="KAI9557142.1"/>
    <property type="molecule type" value="Genomic_DNA"/>
</dbReference>
<proteinExistence type="predicted"/>
<keyword evidence="3" id="KW-1185">Reference proteome</keyword>
<name>A0AAD5KP82_9CRUS</name>
<protein>
    <submittedName>
        <fullName evidence="2">Uncharacterized protein</fullName>
    </submittedName>
</protein>
<gene>
    <name evidence="2" type="ORF">GHT06_016949</name>
</gene>